<reference evidence="1" key="1">
    <citation type="journal article" date="2018" name="BMC Genomics">
        <title>Comparative genomics of the wheat fungal pathogen Pyrenophora tritici-repentis reveals chromosomal variations and genome plasticity.</title>
        <authorList>
            <person name="Moolhuijzen P."/>
            <person name="See P.T."/>
            <person name="Hane J.K."/>
            <person name="Shi G."/>
            <person name="Liu Z."/>
            <person name="Oliver R.P."/>
            <person name="Moffat C.S."/>
        </authorList>
    </citation>
    <scope>NUCLEOTIDE SEQUENCE [LARGE SCALE GENOMIC DNA]</scope>
    <source>
        <strain evidence="1">M4</strain>
    </source>
</reference>
<dbReference type="GeneID" id="90955978"/>
<dbReference type="RefSeq" id="XP_065963411.1">
    <property type="nucleotide sequence ID" value="XM_066106473.1"/>
</dbReference>
<sequence>MTCGSKITTPAVAVVMVLLFPLQAPALATVMPGLQTQMGMEVDCDVKTERCGWELMEKQEIPISTLGSWYAHQTHDRSLCTPQPNGTEYCTCILECGNGVWMCEEEKGKTSVSTAAGMAERAKKRRWRWVGGCGKYCHGGVCDGQDGDEGERTEM</sequence>
<comment type="caution">
    <text evidence="1">The sequence shown here is derived from an EMBL/GenBank/DDBJ whole genome shotgun (WGS) entry which is preliminary data.</text>
</comment>
<dbReference type="KEGG" id="ptrr:90955978"/>
<dbReference type="Proteomes" id="UP000245464">
    <property type="component" value="Chromosome 3"/>
</dbReference>
<accession>A0A834S0M6</accession>
<dbReference type="EMBL" id="NQIK02000003">
    <property type="protein sequence ID" value="KAF7573240.1"/>
    <property type="molecule type" value="Genomic_DNA"/>
</dbReference>
<protein>
    <submittedName>
        <fullName evidence="1">Uncharacterized protein</fullName>
    </submittedName>
</protein>
<organism evidence="1 2">
    <name type="scientific">Pyrenophora tritici-repentis</name>
    <dbReference type="NCBI Taxonomy" id="45151"/>
    <lineage>
        <taxon>Eukaryota</taxon>
        <taxon>Fungi</taxon>
        <taxon>Dikarya</taxon>
        <taxon>Ascomycota</taxon>
        <taxon>Pezizomycotina</taxon>
        <taxon>Dothideomycetes</taxon>
        <taxon>Pleosporomycetidae</taxon>
        <taxon>Pleosporales</taxon>
        <taxon>Pleosporineae</taxon>
        <taxon>Pleosporaceae</taxon>
        <taxon>Pyrenophora</taxon>
    </lineage>
</organism>
<gene>
    <name evidence="1" type="ORF">PtrM4_081450</name>
</gene>
<evidence type="ECO:0000313" key="1">
    <source>
        <dbReference type="EMBL" id="KAF7573240.1"/>
    </source>
</evidence>
<name>A0A834S0M6_9PLEO</name>
<evidence type="ECO:0000313" key="2">
    <source>
        <dbReference type="Proteomes" id="UP000245464"/>
    </source>
</evidence>
<dbReference type="AlphaFoldDB" id="A0A834S0M6"/>
<proteinExistence type="predicted"/>